<dbReference type="PROSITE" id="PS51864">
    <property type="entry name" value="ASTACIN"/>
    <property type="match status" value="1"/>
</dbReference>
<dbReference type="Gene3D" id="3.40.390.10">
    <property type="entry name" value="Collagenase (Catalytic Domain)"/>
    <property type="match status" value="1"/>
</dbReference>
<dbReference type="InterPro" id="IPR034035">
    <property type="entry name" value="Astacin-like_dom"/>
</dbReference>
<feature type="binding site" evidence="6">
    <location>
        <position position="184"/>
    </location>
    <ligand>
        <name>Zn(2+)</name>
        <dbReference type="ChEBI" id="CHEBI:29105"/>
        <note>catalytic</note>
    </ligand>
</feature>
<keyword evidence="3 6" id="KW-0378">Hydrolase</keyword>
<keyword evidence="2 6" id="KW-0479">Metal-binding</keyword>
<keyword evidence="1 6" id="KW-0645">Protease</keyword>
<feature type="chain" id="PRO_5017850839" description="Metalloendopeptidase" evidence="7">
    <location>
        <begin position="23"/>
        <end position="321"/>
    </location>
</feature>
<dbReference type="PaxDb" id="121845-A0A3Q0IJA9"/>
<keyword evidence="4 6" id="KW-0862">Zinc</keyword>
<sequence>MARGYTSLLLVVVLCAISVSNAKNLTERTLSFGSANQPTRQARFFGNNVPFVTCRPDLRCPLSSEPLCTDYNFMMDCCCTAPHADGVKNLAKTPAKLWKDGLIYYEIDKNFSVDRKRFIVKALNNIMTFSCVRFRRRTHNQTPYIVYKESPNGKSCSSNVGFTGKKVSYVNLGKNCFVMGTVQHETLHALGFWHEQARPDRDRFVDIHYELIKKGSEINFKKRNFKEATTLDLPYDFGSIMHYSRFAFSRDSKSPTITPKKTLNVQADKMGQRINISKMDIAKLNTLYKCPNKYYKGRDVRHVKAVQTDLPASSVEALVAY</sequence>
<dbReference type="PANTHER" id="PTHR10127">
    <property type="entry name" value="DISCOIDIN, CUB, EGF, LAMININ , AND ZINC METALLOPROTEASE DOMAIN CONTAINING"/>
    <property type="match status" value="1"/>
</dbReference>
<reference evidence="10" key="1">
    <citation type="submission" date="2025-08" db="UniProtKB">
        <authorList>
            <consortium name="RefSeq"/>
        </authorList>
    </citation>
    <scope>IDENTIFICATION</scope>
</reference>
<evidence type="ECO:0000256" key="5">
    <source>
        <dbReference type="ARBA" id="ARBA00023049"/>
    </source>
</evidence>
<dbReference type="KEGG" id="dci:103505061"/>
<evidence type="ECO:0000256" key="7">
    <source>
        <dbReference type="RuleBase" id="RU361183"/>
    </source>
</evidence>
<evidence type="ECO:0000256" key="1">
    <source>
        <dbReference type="ARBA" id="ARBA00022670"/>
    </source>
</evidence>
<evidence type="ECO:0000256" key="3">
    <source>
        <dbReference type="ARBA" id="ARBA00022801"/>
    </source>
</evidence>
<dbReference type="CDD" id="cd04280">
    <property type="entry name" value="ZnMc_astacin_like"/>
    <property type="match status" value="1"/>
</dbReference>
<evidence type="ECO:0000256" key="4">
    <source>
        <dbReference type="ARBA" id="ARBA00022833"/>
    </source>
</evidence>
<organism evidence="9 10">
    <name type="scientific">Diaphorina citri</name>
    <name type="common">Asian citrus psyllid</name>
    <dbReference type="NCBI Taxonomy" id="121845"/>
    <lineage>
        <taxon>Eukaryota</taxon>
        <taxon>Metazoa</taxon>
        <taxon>Ecdysozoa</taxon>
        <taxon>Arthropoda</taxon>
        <taxon>Hexapoda</taxon>
        <taxon>Insecta</taxon>
        <taxon>Pterygota</taxon>
        <taxon>Neoptera</taxon>
        <taxon>Paraneoptera</taxon>
        <taxon>Hemiptera</taxon>
        <taxon>Sternorrhyncha</taxon>
        <taxon>Psylloidea</taxon>
        <taxon>Psyllidae</taxon>
        <taxon>Diaphorininae</taxon>
        <taxon>Diaphorina</taxon>
    </lineage>
</organism>
<feature type="active site" evidence="6">
    <location>
        <position position="185"/>
    </location>
</feature>
<dbReference type="PANTHER" id="PTHR10127:SF780">
    <property type="entry name" value="METALLOENDOPEPTIDASE"/>
    <property type="match status" value="1"/>
</dbReference>
<keyword evidence="5 6" id="KW-0482">Metalloprotease</keyword>
<dbReference type="AlphaFoldDB" id="A0A3Q0IJA9"/>
<dbReference type="GO" id="GO:0008270">
    <property type="term" value="F:zinc ion binding"/>
    <property type="evidence" value="ECO:0007669"/>
    <property type="project" value="UniProtKB-UniRule"/>
</dbReference>
<evidence type="ECO:0000256" key="6">
    <source>
        <dbReference type="PROSITE-ProRule" id="PRU01211"/>
    </source>
</evidence>
<comment type="caution">
    <text evidence="6">Lacks conserved residue(s) required for the propagation of feature annotation.</text>
</comment>
<dbReference type="PRINTS" id="PR00480">
    <property type="entry name" value="ASTACIN"/>
</dbReference>
<dbReference type="RefSeq" id="XP_026676252.1">
    <property type="nucleotide sequence ID" value="XM_026820451.1"/>
</dbReference>
<dbReference type="SUPFAM" id="SSF55486">
    <property type="entry name" value="Metalloproteases ('zincins'), catalytic domain"/>
    <property type="match status" value="1"/>
</dbReference>
<dbReference type="Pfam" id="PF01400">
    <property type="entry name" value="Astacin"/>
    <property type="match status" value="1"/>
</dbReference>
<dbReference type="SMART" id="SM00235">
    <property type="entry name" value="ZnMc"/>
    <property type="match status" value="1"/>
</dbReference>
<feature type="binding site" evidence="6">
    <location>
        <position position="194"/>
    </location>
    <ligand>
        <name>Zn(2+)</name>
        <dbReference type="ChEBI" id="CHEBI:29105"/>
        <note>catalytic</note>
    </ligand>
</feature>
<evidence type="ECO:0000259" key="8">
    <source>
        <dbReference type="PROSITE" id="PS51864"/>
    </source>
</evidence>
<dbReference type="Proteomes" id="UP000079169">
    <property type="component" value="Unplaced"/>
</dbReference>
<dbReference type="GO" id="GO:0006508">
    <property type="term" value="P:proteolysis"/>
    <property type="evidence" value="ECO:0007669"/>
    <property type="project" value="UniProtKB-KW"/>
</dbReference>
<feature type="signal peptide" evidence="7">
    <location>
        <begin position="1"/>
        <end position="22"/>
    </location>
</feature>
<evidence type="ECO:0000256" key="2">
    <source>
        <dbReference type="ARBA" id="ARBA00022723"/>
    </source>
</evidence>
<proteinExistence type="predicted"/>
<dbReference type="GeneID" id="103505061"/>
<accession>A0A3Q0IJA9</accession>
<dbReference type="InterPro" id="IPR001506">
    <property type="entry name" value="Peptidase_M12A"/>
</dbReference>
<evidence type="ECO:0000313" key="9">
    <source>
        <dbReference type="Proteomes" id="UP000079169"/>
    </source>
</evidence>
<protein>
    <recommendedName>
        <fullName evidence="7">Metalloendopeptidase</fullName>
        <ecNumber evidence="7">3.4.24.-</ecNumber>
    </recommendedName>
</protein>
<keyword evidence="9" id="KW-1185">Reference proteome</keyword>
<dbReference type="EC" id="3.4.24.-" evidence="7"/>
<evidence type="ECO:0000313" key="10">
    <source>
        <dbReference type="RefSeq" id="XP_026676252.1"/>
    </source>
</evidence>
<comment type="cofactor">
    <cofactor evidence="6 7">
        <name>Zn(2+)</name>
        <dbReference type="ChEBI" id="CHEBI:29105"/>
    </cofactor>
    <text evidence="6 7">Binds 1 zinc ion per subunit.</text>
</comment>
<dbReference type="STRING" id="121845.A0A3Q0IJA9"/>
<name>A0A3Q0IJA9_DIACI</name>
<dbReference type="GO" id="GO:0004222">
    <property type="term" value="F:metalloendopeptidase activity"/>
    <property type="evidence" value="ECO:0007669"/>
    <property type="project" value="UniProtKB-UniRule"/>
</dbReference>
<feature type="binding site" evidence="6">
    <location>
        <position position="188"/>
    </location>
    <ligand>
        <name>Zn(2+)</name>
        <dbReference type="ChEBI" id="CHEBI:29105"/>
        <note>catalytic</note>
    </ligand>
</feature>
<feature type="domain" description="Peptidase M12A" evidence="8">
    <location>
        <begin position="89"/>
        <end position="291"/>
    </location>
</feature>
<dbReference type="InterPro" id="IPR006026">
    <property type="entry name" value="Peptidase_Metallo"/>
</dbReference>
<gene>
    <name evidence="10" type="primary">LOC103505061</name>
</gene>
<keyword evidence="7" id="KW-0732">Signal</keyword>
<dbReference type="InterPro" id="IPR024079">
    <property type="entry name" value="MetalloPept_cat_dom_sf"/>
</dbReference>